<dbReference type="HAMAP" id="MF_00296">
    <property type="entry name" value="MetX_acyltransf"/>
    <property type="match status" value="1"/>
</dbReference>
<evidence type="ECO:0000259" key="4">
    <source>
        <dbReference type="Pfam" id="PF00561"/>
    </source>
</evidence>
<dbReference type="NCBIfam" id="NF001209">
    <property type="entry name" value="PRK00175.1"/>
    <property type="match status" value="1"/>
</dbReference>
<comment type="caution">
    <text evidence="2">Lacks conserved residue(s) required for the propagation of feature annotation.</text>
</comment>
<evidence type="ECO:0000256" key="2">
    <source>
        <dbReference type="HAMAP-Rule" id="MF_00296"/>
    </source>
</evidence>
<protein>
    <recommendedName>
        <fullName evidence="2">Homoserine O-acetyltransferase</fullName>
        <shortName evidence="2">HAT</shortName>
        <ecNumber evidence="2">2.3.1.31</ecNumber>
    </recommendedName>
    <alternativeName>
        <fullName evidence="2">Homoserine transacetylase</fullName>
        <shortName evidence="2">HTA</shortName>
    </alternativeName>
</protein>
<reference evidence="5 6" key="1">
    <citation type="submission" date="2021-03" db="EMBL/GenBank/DDBJ databases">
        <title>Sequencing the genomes of 1000 actinobacteria strains.</title>
        <authorList>
            <person name="Klenk H.-P."/>
        </authorList>
    </citation>
    <scope>NUCLEOTIDE SEQUENCE [LARGE SCALE GENOMIC DNA]</scope>
    <source>
        <strain evidence="5 6">DSM 14564</strain>
    </source>
</reference>
<dbReference type="SUPFAM" id="SSF53474">
    <property type="entry name" value="alpha/beta-Hydrolases"/>
    <property type="match status" value="1"/>
</dbReference>
<keyword evidence="6" id="KW-1185">Reference proteome</keyword>
<evidence type="ECO:0000313" key="5">
    <source>
        <dbReference type="EMBL" id="MBP2407172.1"/>
    </source>
</evidence>
<comment type="pathway">
    <text evidence="2">Amino-acid biosynthesis; L-methionine biosynthesis via de novo pathway; O-acetyl-L-homoserine from L-homoserine: step 1/1.</text>
</comment>
<dbReference type="PANTHER" id="PTHR32268:SF11">
    <property type="entry name" value="HOMOSERINE O-ACETYLTRANSFERASE"/>
    <property type="match status" value="1"/>
</dbReference>
<dbReference type="PANTHER" id="PTHR32268">
    <property type="entry name" value="HOMOSERINE O-ACETYLTRANSFERASE"/>
    <property type="match status" value="1"/>
</dbReference>
<comment type="function">
    <text evidence="2">Transfers an acetyl group from acetyl-CoA to L-homoserine, forming acetyl-L-homoserine.</text>
</comment>
<feature type="active site" evidence="2">
    <location>
        <position position="362"/>
    </location>
</feature>
<dbReference type="EC" id="2.3.1.31" evidence="2"/>
<keyword evidence="2 5" id="KW-0012">Acyltransferase</keyword>
<dbReference type="Gene3D" id="3.40.50.1820">
    <property type="entry name" value="alpha/beta hydrolase"/>
    <property type="match status" value="1"/>
</dbReference>
<feature type="compositionally biased region" description="Low complexity" evidence="3">
    <location>
        <begin position="24"/>
        <end position="35"/>
    </location>
</feature>
<sequence>MTVLGALDRSTATGASQPRADTQPRAARSASAPTRPVEPPPRVTGAWRPDHGVGDRCFARIGDLELDSGAVLEDVTMAYETWGTLAADGGNAVLVLHALTGDSHVRGPAGPSHASPGWWEEMVGPGRPIDTDRYFVVAPNILGGCQGSTGPSSPGADGRAWGSRFPLLTVRDQVEAERRVREWLDIPRWALVIGGSMGGMRAVEWAVSHPDEVERLAVIATSARATADQIAWNSAQIAAIRVDPGFHGGDYYDLPDAVGPQQGLGIARRIAHTTYRTAAELESRFGNQPQSGEDPFDGQGRHQVTSYLDHHAGKLSRRFDANSYLVLAQSMNTHDVGRGRGGTAAALESVRARTLVVAIDSDRLFPPDLVAEMARHIPDAAWHVASSPIGHDAFLLAHPDLAEWIRTLLDD</sequence>
<proteinExistence type="inferred from homology"/>
<evidence type="ECO:0000256" key="3">
    <source>
        <dbReference type="SAM" id="MobiDB-lite"/>
    </source>
</evidence>
<feature type="binding site" evidence="2">
    <location>
        <position position="268"/>
    </location>
    <ligand>
        <name>substrate</name>
    </ligand>
</feature>
<feature type="region of interest" description="Disordered" evidence="3">
    <location>
        <begin position="1"/>
        <end position="50"/>
    </location>
</feature>
<dbReference type="PIRSF" id="PIRSF000443">
    <property type="entry name" value="Homoser_Ac_trans"/>
    <property type="match status" value="1"/>
</dbReference>
<dbReference type="EMBL" id="JAGIOC010000001">
    <property type="protein sequence ID" value="MBP2407172.1"/>
    <property type="molecule type" value="Genomic_DNA"/>
</dbReference>
<dbReference type="InterPro" id="IPR029058">
    <property type="entry name" value="AB_hydrolase_fold"/>
</dbReference>
<dbReference type="InterPro" id="IPR000073">
    <property type="entry name" value="AB_hydrolase_1"/>
</dbReference>
<feature type="active site" description="Nucleophile" evidence="2">
    <location>
        <position position="196"/>
    </location>
</feature>
<dbReference type="InterPro" id="IPR008220">
    <property type="entry name" value="HAT_MetX-like"/>
</dbReference>
<dbReference type="NCBIfam" id="TIGR01392">
    <property type="entry name" value="homoserO_Ac_trn"/>
    <property type="match status" value="1"/>
</dbReference>
<keyword evidence="1 2" id="KW-0808">Transferase</keyword>
<comment type="subcellular location">
    <subcellularLocation>
        <location evidence="2">Cytoplasm</location>
    </subcellularLocation>
</comment>
<feature type="compositionally biased region" description="Polar residues" evidence="3">
    <location>
        <begin position="10"/>
        <end position="20"/>
    </location>
</feature>
<comment type="subunit">
    <text evidence="2">Homodimer.</text>
</comment>
<evidence type="ECO:0000313" key="6">
    <source>
        <dbReference type="Proteomes" id="UP000698222"/>
    </source>
</evidence>
<accession>A0ABS4YFH9</accession>
<comment type="caution">
    <text evidence="5">The sequence shown here is derived from an EMBL/GenBank/DDBJ whole genome shotgun (WGS) entry which is preliminary data.</text>
</comment>
<feature type="binding site" evidence="2">
    <location>
        <position position="392"/>
    </location>
    <ligand>
        <name>substrate</name>
    </ligand>
</feature>
<dbReference type="GO" id="GO:0004414">
    <property type="term" value="F:homoserine O-acetyltransferase activity"/>
    <property type="evidence" value="ECO:0007669"/>
    <property type="project" value="UniProtKB-EC"/>
</dbReference>
<dbReference type="RefSeq" id="WP_209885973.1">
    <property type="nucleotide sequence ID" value="NZ_BAAAJV010000026.1"/>
</dbReference>
<keyword evidence="2" id="KW-0963">Cytoplasm</keyword>
<dbReference type="Proteomes" id="UP000698222">
    <property type="component" value="Unassembled WGS sequence"/>
</dbReference>
<gene>
    <name evidence="2" type="primary">metXA</name>
    <name evidence="5" type="ORF">JOF44_000075</name>
</gene>
<evidence type="ECO:0000256" key="1">
    <source>
        <dbReference type="ARBA" id="ARBA00022679"/>
    </source>
</evidence>
<name>A0ABS4YFH9_9MICO</name>
<comment type="catalytic activity">
    <reaction evidence="2">
        <text>L-homoserine + acetyl-CoA = O-acetyl-L-homoserine + CoA</text>
        <dbReference type="Rhea" id="RHEA:13701"/>
        <dbReference type="ChEBI" id="CHEBI:57287"/>
        <dbReference type="ChEBI" id="CHEBI:57288"/>
        <dbReference type="ChEBI" id="CHEBI:57476"/>
        <dbReference type="ChEBI" id="CHEBI:57716"/>
        <dbReference type="EC" id="2.3.1.31"/>
    </reaction>
</comment>
<comment type="similarity">
    <text evidence="2">Belongs to the AB hydrolase superfamily. MetX family.</text>
</comment>
<organism evidence="5 6">
    <name type="scientific">Brachybacterium fresconis</name>
    <dbReference type="NCBI Taxonomy" id="173363"/>
    <lineage>
        <taxon>Bacteria</taxon>
        <taxon>Bacillati</taxon>
        <taxon>Actinomycetota</taxon>
        <taxon>Actinomycetes</taxon>
        <taxon>Micrococcales</taxon>
        <taxon>Dermabacteraceae</taxon>
        <taxon>Brachybacterium</taxon>
    </lineage>
</organism>
<feature type="active site" evidence="2">
    <location>
        <position position="391"/>
    </location>
</feature>
<keyword evidence="2" id="KW-0486">Methionine biosynthesis</keyword>
<dbReference type="Pfam" id="PF00561">
    <property type="entry name" value="Abhydrolase_1"/>
    <property type="match status" value="1"/>
</dbReference>
<keyword evidence="2" id="KW-0028">Amino-acid biosynthesis</keyword>
<feature type="domain" description="AB hydrolase-1" evidence="4">
    <location>
        <begin position="91"/>
        <end position="395"/>
    </location>
</feature>